<dbReference type="NCBIfam" id="TIGR01730">
    <property type="entry name" value="RND_mfp"/>
    <property type="match status" value="1"/>
</dbReference>
<evidence type="ECO:0000259" key="3">
    <source>
        <dbReference type="Pfam" id="PF25973"/>
    </source>
</evidence>
<dbReference type="Pfam" id="PF25973">
    <property type="entry name" value="BSH_CzcB"/>
    <property type="match status" value="1"/>
</dbReference>
<dbReference type="Gene3D" id="1.10.287.470">
    <property type="entry name" value="Helix hairpin bin"/>
    <property type="match status" value="1"/>
</dbReference>
<proteinExistence type="inferred from homology"/>
<evidence type="ECO:0000313" key="4">
    <source>
        <dbReference type="EMBL" id="ETZ05334.1"/>
    </source>
</evidence>
<dbReference type="InterPro" id="IPR058647">
    <property type="entry name" value="BSH_CzcB-like"/>
</dbReference>
<evidence type="ECO:0000313" key="5">
    <source>
        <dbReference type="Proteomes" id="UP000026922"/>
    </source>
</evidence>
<gene>
    <name evidence="4" type="ORF">K737_300233</name>
</gene>
<dbReference type="PANTHER" id="PTHR30469">
    <property type="entry name" value="MULTIDRUG RESISTANCE PROTEIN MDTA"/>
    <property type="match status" value="1"/>
</dbReference>
<dbReference type="InterPro" id="IPR006143">
    <property type="entry name" value="RND_pump_MFP"/>
</dbReference>
<dbReference type="GO" id="GO:1990281">
    <property type="term" value="C:efflux pump complex"/>
    <property type="evidence" value="ECO:0007669"/>
    <property type="project" value="TreeGrafter"/>
</dbReference>
<evidence type="ECO:0000256" key="1">
    <source>
        <dbReference type="ARBA" id="ARBA00009477"/>
    </source>
</evidence>
<keyword evidence="2" id="KW-0812">Transmembrane</keyword>
<comment type="caution">
    <text evidence="4">The sequence shown here is derived from an EMBL/GenBank/DDBJ whole genome shotgun (WGS) entry which is preliminary data.</text>
</comment>
<comment type="similarity">
    <text evidence="1">Belongs to the membrane fusion protein (MFP) (TC 8.A.1) family.</text>
</comment>
<keyword evidence="2" id="KW-0472">Membrane</keyword>
<accession>A0A061JIX7</accession>
<keyword evidence="5" id="KW-1185">Reference proteome</keyword>
<organism evidence="4 5">
    <name type="scientific">Holospora undulata HU1</name>
    <dbReference type="NCBI Taxonomy" id="1321371"/>
    <lineage>
        <taxon>Bacteria</taxon>
        <taxon>Pseudomonadati</taxon>
        <taxon>Pseudomonadota</taxon>
        <taxon>Alphaproteobacteria</taxon>
        <taxon>Holosporales</taxon>
        <taxon>Holosporaceae</taxon>
        <taxon>Holospora</taxon>
    </lineage>
</organism>
<evidence type="ECO:0000256" key="2">
    <source>
        <dbReference type="SAM" id="Phobius"/>
    </source>
</evidence>
<dbReference type="GO" id="GO:0015562">
    <property type="term" value="F:efflux transmembrane transporter activity"/>
    <property type="evidence" value="ECO:0007669"/>
    <property type="project" value="TreeGrafter"/>
</dbReference>
<dbReference type="Gene3D" id="2.40.50.100">
    <property type="match status" value="1"/>
</dbReference>
<protein>
    <submittedName>
        <fullName evidence="4">Putative efflux pump membrane fusion protein</fullName>
    </submittedName>
</protein>
<dbReference type="Gene3D" id="2.40.30.170">
    <property type="match status" value="1"/>
</dbReference>
<keyword evidence="2" id="KW-1133">Transmembrane helix</keyword>
<feature type="transmembrane region" description="Helical" evidence="2">
    <location>
        <begin position="7"/>
        <end position="28"/>
    </location>
</feature>
<name>A0A061JIX7_9PROT</name>
<sequence>MVKRSKVNLWYVGILASLGAAGAIYMTIPPCRLPSSTLSDLTLLPYPHSISGIGVVEPKGKLLHLAFQQKGSVEAINASPGQRVKKGEILCSLNQEEINARIGALEASYKNACIQEEKIKEQSSIAEQLNKKKVFSNHEARWSVYNARQASAKREECENLLRQAKLEKERHFLKAPADGTILSSTLYQGQYVVPGNEVLIMGDLTQLTVCVEFDEMYAKHLHNACNALGKTKTLGTQEVSLKLSRIDPYIYPKRNLPGIHSGIDSRVLHAYYDIVSDPQGLMPGQELDVFVEKKHKR</sequence>
<dbReference type="Proteomes" id="UP000026922">
    <property type="component" value="Unassembled WGS sequence"/>
</dbReference>
<dbReference type="AlphaFoldDB" id="A0A061JIX7"/>
<dbReference type="EMBL" id="ARPM03000071">
    <property type="protein sequence ID" value="ETZ05334.1"/>
    <property type="molecule type" value="Genomic_DNA"/>
</dbReference>
<feature type="domain" description="CzcB-like barrel-sandwich hybrid" evidence="3">
    <location>
        <begin position="64"/>
        <end position="202"/>
    </location>
</feature>
<reference evidence="4 5" key="1">
    <citation type="journal article" date="2013" name="Genome Announc.">
        <title>Draft Genome Sequence of Holospora undulata Strain HU1, a Micronucleus-Specific Symbiont of the Ciliate Paramecium caudatum.</title>
        <authorList>
            <person name="Dohra H."/>
            <person name="Suzuki H."/>
            <person name="Suzuki T."/>
            <person name="Tanaka K."/>
            <person name="Fujishima M."/>
        </authorList>
    </citation>
    <scope>NUCLEOTIDE SEQUENCE [LARGE SCALE GENOMIC DNA]</scope>
    <source>
        <strain evidence="4 5">HU1</strain>
    </source>
</reference>
<dbReference type="SUPFAM" id="SSF111369">
    <property type="entry name" value="HlyD-like secretion proteins"/>
    <property type="match status" value="1"/>
</dbReference>